<keyword evidence="3" id="KW-1185">Reference proteome</keyword>
<evidence type="ECO:0000313" key="3">
    <source>
        <dbReference type="Proteomes" id="UP001213681"/>
    </source>
</evidence>
<protein>
    <recommendedName>
        <fullName evidence="4">BYS1 domain protein</fullName>
    </recommendedName>
</protein>
<dbReference type="RefSeq" id="XP_056771086.1">
    <property type="nucleotide sequence ID" value="XM_056906979.1"/>
</dbReference>
<evidence type="ECO:0000256" key="1">
    <source>
        <dbReference type="SAM" id="SignalP"/>
    </source>
</evidence>
<keyword evidence="1" id="KW-0732">Signal</keyword>
<sequence length="156" mass="16678">MYFAITLLVSAATLAPLALAGNAIVQNACTDPVYLWSVGGSVGERQTIDPGANYTETTHYDYVSGGIAIKITRTENGMYDGSPQTNFQYALTDHLYYDLNDVYGDPFSGSTLVVRPSIDTCNTICWGGGVRAMVTSQTEACSTDTDITLTLCAESC</sequence>
<name>A0AAD6CF85_9EURO</name>
<dbReference type="EMBL" id="JAPVEA010000002">
    <property type="protein sequence ID" value="KAJ5462044.1"/>
    <property type="molecule type" value="Genomic_DNA"/>
</dbReference>
<gene>
    <name evidence="2" type="ORF">N7458_003596</name>
</gene>
<dbReference type="InterPro" id="IPR006771">
    <property type="entry name" value="CetA-like"/>
</dbReference>
<comment type="caution">
    <text evidence="2">The sequence shown here is derived from an EMBL/GenBank/DDBJ whole genome shotgun (WGS) entry which is preliminary data.</text>
</comment>
<reference evidence="2" key="1">
    <citation type="submission" date="2022-12" db="EMBL/GenBank/DDBJ databases">
        <authorList>
            <person name="Petersen C."/>
        </authorList>
    </citation>
    <scope>NUCLEOTIDE SEQUENCE</scope>
    <source>
        <strain evidence="2">IBT 16125</strain>
    </source>
</reference>
<dbReference type="GeneID" id="81597222"/>
<feature type="chain" id="PRO_5042214421" description="BYS1 domain protein" evidence="1">
    <location>
        <begin position="21"/>
        <end position="156"/>
    </location>
</feature>
<organism evidence="2 3">
    <name type="scientific">Penicillium daleae</name>
    <dbReference type="NCBI Taxonomy" id="63821"/>
    <lineage>
        <taxon>Eukaryota</taxon>
        <taxon>Fungi</taxon>
        <taxon>Dikarya</taxon>
        <taxon>Ascomycota</taxon>
        <taxon>Pezizomycotina</taxon>
        <taxon>Eurotiomycetes</taxon>
        <taxon>Eurotiomycetidae</taxon>
        <taxon>Eurotiales</taxon>
        <taxon>Aspergillaceae</taxon>
        <taxon>Penicillium</taxon>
    </lineage>
</organism>
<evidence type="ECO:0000313" key="2">
    <source>
        <dbReference type="EMBL" id="KAJ5462044.1"/>
    </source>
</evidence>
<dbReference type="Pfam" id="PF04681">
    <property type="entry name" value="Bys1"/>
    <property type="match status" value="1"/>
</dbReference>
<dbReference type="Proteomes" id="UP001213681">
    <property type="component" value="Unassembled WGS sequence"/>
</dbReference>
<dbReference type="AlphaFoldDB" id="A0AAD6CF85"/>
<reference evidence="2" key="2">
    <citation type="journal article" date="2023" name="IMA Fungus">
        <title>Comparative genomic study of the Penicillium genus elucidates a diverse pangenome and 15 lateral gene transfer events.</title>
        <authorList>
            <person name="Petersen C."/>
            <person name="Sorensen T."/>
            <person name="Nielsen M.R."/>
            <person name="Sondergaard T.E."/>
            <person name="Sorensen J.L."/>
            <person name="Fitzpatrick D.A."/>
            <person name="Frisvad J.C."/>
            <person name="Nielsen K.L."/>
        </authorList>
    </citation>
    <scope>NUCLEOTIDE SEQUENCE</scope>
    <source>
        <strain evidence="2">IBT 16125</strain>
    </source>
</reference>
<feature type="signal peptide" evidence="1">
    <location>
        <begin position="1"/>
        <end position="20"/>
    </location>
</feature>
<dbReference type="PANTHER" id="PTHR36195">
    <property type="entry name" value="DOMAIN PROTEIN, PUTATIVE (AFU_ORTHOLOGUE AFUA_5G01990)-RELATED-RELATED"/>
    <property type="match status" value="1"/>
</dbReference>
<evidence type="ECO:0008006" key="4">
    <source>
        <dbReference type="Google" id="ProtNLM"/>
    </source>
</evidence>
<proteinExistence type="predicted"/>
<accession>A0AAD6CF85</accession>
<dbReference type="PANTHER" id="PTHR36195:SF4">
    <property type="entry name" value="DOMAIN PROTEIN, PUTATIVE (AFU_ORTHOLOGUE AFUA_5G01990)-RELATED"/>
    <property type="match status" value="1"/>
</dbReference>